<reference evidence="4" key="1">
    <citation type="submission" date="2016-10" db="EMBL/GenBank/DDBJ databases">
        <authorList>
            <person name="Varghese N."/>
            <person name="Submissions S."/>
        </authorList>
    </citation>
    <scope>NUCLEOTIDE SEQUENCE [LARGE SCALE GENOMIC DNA]</scope>
    <source>
        <strain evidence="4">NLAE-zl-G277</strain>
    </source>
</reference>
<dbReference type="AlphaFoldDB" id="A0A1I0J9H4"/>
<sequence length="732" mass="81587">MKCWWLEITLKSDLCAATGDSEQAVTNMKTALEHGLPIIPAKRLKGCLLNEGKEIVSNGFAAQSELADLFGRPGASHPARLHIGDAHIYRIPGFLLGKERADGDVVLENYEKELRELIRHPELGEDLAERLLTRLRTRTAIDKVLKTAQKTTLRTMQVVPRGIVFRSLLELSDAQGQTPPQLLKWCVKALRHVGLGITRGYGEVSCTLAEYVPHEQDAAKNSRIPKDFPGENAMEYEIELQNPVLFSGSRGLYEDCCDYIPGSAIMGALAAMYIADHGLGADAHRDEVFSRIFLRDGVCFGNGFLKAVVGGQDRTFYPAPAFLALEKRGEGRLINRLNGDDEKKRRKELSGQTAFDWEDSKVYLADVEKEVRLHHQRPKNRGIGHAVNDLIQAGAVDMGQFFSYMCISGGQRFSGVIRGNAGDLQALAACLEKRSWTLRLGRSRTAEYGNARIRLFPAESGQQEARSGQWALWLLSPMVFVGESGQKEASEQDKYNVCSDNSGQGRTLEEKHLKKQLENRLSCPVEITDAILKYTRIGGYNGKWNLPLPQYTALAPGSVICIEVEQNLCAAQLESEFWGDMTGRGNGQVKALSWDDVTNSMKNCQKAAADGTSAVEKGDPAASGILVLELEAYQEREKEREMQRREAMSTQAALPSAVTIEQLIALMEEHEDYSYTELKEQIDHIRDEQKKNRAQEFLRPCEGKAHEFIYFYLLNSKWSARREAAGNGKQGK</sequence>
<gene>
    <name evidence="3" type="ORF">SAMN05216313_12772</name>
</gene>
<evidence type="ECO:0000313" key="4">
    <source>
        <dbReference type="Proteomes" id="UP000198508"/>
    </source>
</evidence>
<evidence type="ECO:0000256" key="1">
    <source>
        <dbReference type="ARBA" id="ARBA00023118"/>
    </source>
</evidence>
<dbReference type="InterPro" id="IPR005537">
    <property type="entry name" value="RAMP_III_fam"/>
</dbReference>
<evidence type="ECO:0000259" key="2">
    <source>
        <dbReference type="Pfam" id="PF03787"/>
    </source>
</evidence>
<dbReference type="Proteomes" id="UP000198508">
    <property type="component" value="Unassembled WGS sequence"/>
</dbReference>
<accession>A0A1I0J9H4</accession>
<name>A0A1I0J9H4_9FIRM</name>
<evidence type="ECO:0000313" key="3">
    <source>
        <dbReference type="EMBL" id="SEU06357.1"/>
    </source>
</evidence>
<dbReference type="PANTHER" id="PTHR35579">
    <property type="entry name" value="CRISPR SYSTEM CMS ENDORIBONUCLEASE CSM3"/>
    <property type="match status" value="1"/>
</dbReference>
<dbReference type="PANTHER" id="PTHR35579:SF3">
    <property type="entry name" value="CRISPR SYSTEM CMS ENDORIBONUCLEASE CSM3"/>
    <property type="match status" value="1"/>
</dbReference>
<dbReference type="RefSeq" id="WP_092368546.1">
    <property type="nucleotide sequence ID" value="NZ_CAKXUV010000078.1"/>
</dbReference>
<proteinExistence type="predicted"/>
<dbReference type="InterPro" id="IPR052216">
    <property type="entry name" value="CRISPR_Csm3_endoribonuclease"/>
</dbReference>
<dbReference type="EMBL" id="FOIM01000027">
    <property type="protein sequence ID" value="SEU06357.1"/>
    <property type="molecule type" value="Genomic_DNA"/>
</dbReference>
<protein>
    <submittedName>
        <fullName evidence="3">RAMP superfamily protein</fullName>
    </submittedName>
</protein>
<keyword evidence="1" id="KW-0051">Antiviral defense</keyword>
<dbReference type="Pfam" id="PF03787">
    <property type="entry name" value="RAMPs"/>
    <property type="match status" value="1"/>
</dbReference>
<feature type="domain" description="CRISPR type III-associated protein" evidence="2">
    <location>
        <begin position="8"/>
        <end position="204"/>
    </location>
</feature>
<organism evidence="3 4">
    <name type="scientific">Enterocloster lavalensis</name>
    <dbReference type="NCBI Taxonomy" id="460384"/>
    <lineage>
        <taxon>Bacteria</taxon>
        <taxon>Bacillati</taxon>
        <taxon>Bacillota</taxon>
        <taxon>Clostridia</taxon>
        <taxon>Lachnospirales</taxon>
        <taxon>Lachnospiraceae</taxon>
        <taxon>Enterocloster</taxon>
    </lineage>
</organism>
<keyword evidence="4" id="KW-1185">Reference proteome</keyword>
<dbReference type="STRING" id="460384.SAMN05216313_12772"/>
<dbReference type="GO" id="GO:0051607">
    <property type="term" value="P:defense response to virus"/>
    <property type="evidence" value="ECO:0007669"/>
    <property type="project" value="UniProtKB-KW"/>
</dbReference>